<dbReference type="GO" id="GO:0016887">
    <property type="term" value="F:ATP hydrolysis activity"/>
    <property type="evidence" value="ECO:0007669"/>
    <property type="project" value="InterPro"/>
</dbReference>
<evidence type="ECO:0000256" key="4">
    <source>
        <dbReference type="ARBA" id="ARBA00022840"/>
    </source>
</evidence>
<dbReference type="InterPro" id="IPR003593">
    <property type="entry name" value="AAA+_ATPase"/>
</dbReference>
<dbReference type="InterPro" id="IPR027417">
    <property type="entry name" value="P-loop_NTPase"/>
</dbReference>
<dbReference type="PANTHER" id="PTHR43499:SF1">
    <property type="entry name" value="ABC TRANSPORTER I FAMILY MEMBER 1"/>
    <property type="match status" value="1"/>
</dbReference>
<dbReference type="NCBIfam" id="NF010061">
    <property type="entry name" value="PRK13538.1"/>
    <property type="match status" value="1"/>
</dbReference>
<dbReference type="RefSeq" id="WP_189049921.1">
    <property type="nucleotide sequence ID" value="NZ_BMJQ01000012.1"/>
</dbReference>
<dbReference type="SMART" id="SM00382">
    <property type="entry name" value="AAA"/>
    <property type="match status" value="1"/>
</dbReference>
<organism evidence="8 9">
    <name type="scientific">Aliidongia dinghuensis</name>
    <dbReference type="NCBI Taxonomy" id="1867774"/>
    <lineage>
        <taxon>Bacteria</taxon>
        <taxon>Pseudomonadati</taxon>
        <taxon>Pseudomonadota</taxon>
        <taxon>Alphaproteobacteria</taxon>
        <taxon>Rhodospirillales</taxon>
        <taxon>Dongiaceae</taxon>
        <taxon>Aliidongia</taxon>
    </lineage>
</organism>
<proteinExistence type="predicted"/>
<keyword evidence="1" id="KW-0813">Transport</keyword>
<dbReference type="Proteomes" id="UP000646365">
    <property type="component" value="Unassembled WGS sequence"/>
</dbReference>
<dbReference type="EMBL" id="BMJQ01000012">
    <property type="protein sequence ID" value="GGF33485.1"/>
    <property type="molecule type" value="Genomic_DNA"/>
</dbReference>
<dbReference type="AlphaFoldDB" id="A0A8J2YWV3"/>
<dbReference type="GO" id="GO:0022857">
    <property type="term" value="F:transmembrane transporter activity"/>
    <property type="evidence" value="ECO:0007669"/>
    <property type="project" value="InterPro"/>
</dbReference>
<keyword evidence="5" id="KW-1278">Translocase</keyword>
<evidence type="ECO:0000256" key="5">
    <source>
        <dbReference type="ARBA" id="ARBA00022967"/>
    </source>
</evidence>
<reference evidence="8" key="2">
    <citation type="submission" date="2020-09" db="EMBL/GenBank/DDBJ databases">
        <authorList>
            <person name="Sun Q."/>
            <person name="Zhou Y."/>
        </authorList>
    </citation>
    <scope>NUCLEOTIDE SEQUENCE</scope>
    <source>
        <strain evidence="8">CGMCC 1.15725</strain>
    </source>
</reference>
<dbReference type="InterPro" id="IPR005895">
    <property type="entry name" value="ABC_transptr_haem_export_CcmA"/>
</dbReference>
<dbReference type="GO" id="GO:0005524">
    <property type="term" value="F:ATP binding"/>
    <property type="evidence" value="ECO:0007669"/>
    <property type="project" value="UniProtKB-KW"/>
</dbReference>
<evidence type="ECO:0000259" key="7">
    <source>
        <dbReference type="PROSITE" id="PS50893"/>
    </source>
</evidence>
<dbReference type="PROSITE" id="PS00211">
    <property type="entry name" value="ABC_TRANSPORTER_1"/>
    <property type="match status" value="1"/>
</dbReference>
<keyword evidence="3" id="KW-0201">Cytochrome c-type biogenesis</keyword>
<sequence length="214" mass="23001">MRLSAESLSGVRGERPLFSSLGFALEPGDALVLTGPNGSGKSSLLRLVAGFGRPTAGTLRWNGAPIADDLESYQRVLHFVGHQEALKPALTARETLRFWADLAGRPLDDTLGPLTTMGLARAAAQPCRFLSSGQRRRLALARLIAWQAPLWLLDEPTVGLDDEALALVTDLIERHRARGGIVLLATHQPLALARARHLSIADFPPARPAAATAW</sequence>
<dbReference type="NCBIfam" id="TIGR01189">
    <property type="entry name" value="ccmA"/>
    <property type="match status" value="1"/>
</dbReference>
<evidence type="ECO:0000313" key="9">
    <source>
        <dbReference type="Proteomes" id="UP000646365"/>
    </source>
</evidence>
<comment type="caution">
    <text evidence="8">The sequence shown here is derived from an EMBL/GenBank/DDBJ whole genome shotgun (WGS) entry which is preliminary data.</text>
</comment>
<evidence type="ECO:0000256" key="2">
    <source>
        <dbReference type="ARBA" id="ARBA00022741"/>
    </source>
</evidence>
<keyword evidence="9" id="KW-1185">Reference proteome</keyword>
<evidence type="ECO:0000256" key="3">
    <source>
        <dbReference type="ARBA" id="ARBA00022748"/>
    </source>
</evidence>
<dbReference type="PROSITE" id="PS50893">
    <property type="entry name" value="ABC_TRANSPORTER_2"/>
    <property type="match status" value="1"/>
</dbReference>
<dbReference type="Gene3D" id="3.40.50.300">
    <property type="entry name" value="P-loop containing nucleotide triphosphate hydrolases"/>
    <property type="match status" value="1"/>
</dbReference>
<dbReference type="Pfam" id="PF00005">
    <property type="entry name" value="ABC_tran"/>
    <property type="match status" value="1"/>
</dbReference>
<protein>
    <submittedName>
        <fullName evidence="8">Cytochrome c biogenesis ATP-binding export protein CcmA</fullName>
    </submittedName>
</protein>
<dbReference type="SUPFAM" id="SSF52540">
    <property type="entry name" value="P-loop containing nucleoside triphosphate hydrolases"/>
    <property type="match status" value="1"/>
</dbReference>
<evidence type="ECO:0000256" key="1">
    <source>
        <dbReference type="ARBA" id="ARBA00022448"/>
    </source>
</evidence>
<dbReference type="GO" id="GO:0017004">
    <property type="term" value="P:cytochrome complex assembly"/>
    <property type="evidence" value="ECO:0007669"/>
    <property type="project" value="UniProtKB-KW"/>
</dbReference>
<dbReference type="InterPro" id="IPR003439">
    <property type="entry name" value="ABC_transporter-like_ATP-bd"/>
</dbReference>
<keyword evidence="6" id="KW-0472">Membrane</keyword>
<gene>
    <name evidence="8" type="primary">ccmA</name>
    <name evidence="8" type="ORF">GCM10011611_44640</name>
</gene>
<evidence type="ECO:0000313" key="8">
    <source>
        <dbReference type="EMBL" id="GGF33485.1"/>
    </source>
</evidence>
<dbReference type="InterPro" id="IPR017871">
    <property type="entry name" value="ABC_transporter-like_CS"/>
</dbReference>
<evidence type="ECO:0000256" key="6">
    <source>
        <dbReference type="ARBA" id="ARBA00023136"/>
    </source>
</evidence>
<dbReference type="PANTHER" id="PTHR43499">
    <property type="entry name" value="ABC TRANSPORTER I FAMILY MEMBER 1"/>
    <property type="match status" value="1"/>
</dbReference>
<reference evidence="8" key="1">
    <citation type="journal article" date="2014" name="Int. J. Syst. Evol. Microbiol.">
        <title>Complete genome sequence of Corynebacterium casei LMG S-19264T (=DSM 44701T), isolated from a smear-ripened cheese.</title>
        <authorList>
            <consortium name="US DOE Joint Genome Institute (JGI-PGF)"/>
            <person name="Walter F."/>
            <person name="Albersmeier A."/>
            <person name="Kalinowski J."/>
            <person name="Ruckert C."/>
        </authorList>
    </citation>
    <scope>NUCLEOTIDE SEQUENCE</scope>
    <source>
        <strain evidence="8">CGMCC 1.15725</strain>
    </source>
</reference>
<name>A0A8J2YWV3_9PROT</name>
<accession>A0A8J2YWV3</accession>
<feature type="domain" description="ABC transporter" evidence="7">
    <location>
        <begin position="3"/>
        <end position="213"/>
    </location>
</feature>
<keyword evidence="4 8" id="KW-0067">ATP-binding</keyword>
<keyword evidence="2" id="KW-0547">Nucleotide-binding</keyword>